<reference evidence="1 2" key="1">
    <citation type="submission" date="2018-07" db="EMBL/GenBank/DDBJ databases">
        <title>A high quality draft genome assembly of the barn swallow (H. rustica rustica).</title>
        <authorList>
            <person name="Formenti G."/>
            <person name="Chiara M."/>
            <person name="Poveda L."/>
            <person name="Francoijs K.-J."/>
            <person name="Bonisoli-Alquati A."/>
            <person name="Canova L."/>
            <person name="Gianfranceschi L."/>
            <person name="Horner D.S."/>
            <person name="Saino N."/>
        </authorList>
    </citation>
    <scope>NUCLEOTIDE SEQUENCE [LARGE SCALE GENOMIC DNA]</scope>
    <source>
        <strain evidence="1">Chelidonia</strain>
        <tissue evidence="1">Blood</tissue>
    </source>
</reference>
<name>A0A3M0L3B0_HIRRU</name>
<comment type="caution">
    <text evidence="1">The sequence shown here is derived from an EMBL/GenBank/DDBJ whole genome shotgun (WGS) entry which is preliminary data.</text>
</comment>
<organism evidence="1 2">
    <name type="scientific">Hirundo rustica rustica</name>
    <dbReference type="NCBI Taxonomy" id="333673"/>
    <lineage>
        <taxon>Eukaryota</taxon>
        <taxon>Metazoa</taxon>
        <taxon>Chordata</taxon>
        <taxon>Craniata</taxon>
        <taxon>Vertebrata</taxon>
        <taxon>Euteleostomi</taxon>
        <taxon>Archelosauria</taxon>
        <taxon>Archosauria</taxon>
        <taxon>Dinosauria</taxon>
        <taxon>Saurischia</taxon>
        <taxon>Theropoda</taxon>
        <taxon>Coelurosauria</taxon>
        <taxon>Aves</taxon>
        <taxon>Neognathae</taxon>
        <taxon>Neoaves</taxon>
        <taxon>Telluraves</taxon>
        <taxon>Australaves</taxon>
        <taxon>Passeriformes</taxon>
        <taxon>Sylvioidea</taxon>
        <taxon>Hirundinidae</taxon>
        <taxon>Hirundo</taxon>
    </lineage>
</organism>
<proteinExistence type="predicted"/>
<evidence type="ECO:0000313" key="1">
    <source>
        <dbReference type="EMBL" id="RMC13847.1"/>
    </source>
</evidence>
<accession>A0A3M0L3B0</accession>
<keyword evidence="2" id="KW-1185">Reference proteome</keyword>
<dbReference type="EMBL" id="QRBI01000105">
    <property type="protein sequence ID" value="RMC13847.1"/>
    <property type="molecule type" value="Genomic_DNA"/>
</dbReference>
<evidence type="ECO:0000313" key="2">
    <source>
        <dbReference type="Proteomes" id="UP000269221"/>
    </source>
</evidence>
<dbReference type="Proteomes" id="UP000269221">
    <property type="component" value="Unassembled WGS sequence"/>
</dbReference>
<sequence>MHSVKIWKPVLDIQEIPVESDTNHPVSKGRKPCKDNIPKHSITSWSNVVSVLLCSALVWPQHCNIKEMLLKSIQKMTIKMVKALERKLYQEWLRSLGLYSLEKSEGKPHHNLHLPPEEKKD</sequence>
<dbReference type="AlphaFoldDB" id="A0A3M0L3B0"/>
<protein>
    <submittedName>
        <fullName evidence="1">Uncharacterized protein</fullName>
    </submittedName>
</protein>
<dbReference type="OrthoDB" id="276744at2759"/>
<gene>
    <name evidence="1" type="ORF">DUI87_08930</name>
</gene>